<dbReference type="Proteomes" id="UP001145114">
    <property type="component" value="Unassembled WGS sequence"/>
</dbReference>
<feature type="non-terminal residue" evidence="1">
    <location>
        <position position="564"/>
    </location>
</feature>
<comment type="caution">
    <text evidence="1">The sequence shown here is derived from an EMBL/GenBank/DDBJ whole genome shotgun (WGS) entry which is preliminary data.</text>
</comment>
<evidence type="ECO:0000313" key="1">
    <source>
        <dbReference type="EMBL" id="KAJ1679402.1"/>
    </source>
</evidence>
<proteinExistence type="predicted"/>
<accession>A0ACC1HSI2</accession>
<name>A0ACC1HSI2_9FUNG</name>
<evidence type="ECO:0000313" key="2">
    <source>
        <dbReference type="Proteomes" id="UP001145114"/>
    </source>
</evidence>
<reference evidence="1" key="1">
    <citation type="submission" date="2022-06" db="EMBL/GenBank/DDBJ databases">
        <title>Phylogenomic reconstructions and comparative analyses of Kickxellomycotina fungi.</title>
        <authorList>
            <person name="Reynolds N.K."/>
            <person name="Stajich J.E."/>
            <person name="Barry K."/>
            <person name="Grigoriev I.V."/>
            <person name="Crous P."/>
            <person name="Smith M.E."/>
        </authorList>
    </citation>
    <scope>NUCLEOTIDE SEQUENCE</scope>
    <source>
        <strain evidence="1">RSA 2271</strain>
    </source>
</reference>
<organism evidence="1 2">
    <name type="scientific">Spiromyces aspiralis</name>
    <dbReference type="NCBI Taxonomy" id="68401"/>
    <lineage>
        <taxon>Eukaryota</taxon>
        <taxon>Fungi</taxon>
        <taxon>Fungi incertae sedis</taxon>
        <taxon>Zoopagomycota</taxon>
        <taxon>Kickxellomycotina</taxon>
        <taxon>Kickxellomycetes</taxon>
        <taxon>Kickxellales</taxon>
        <taxon>Kickxellaceae</taxon>
        <taxon>Spiromyces</taxon>
    </lineage>
</organism>
<keyword evidence="2" id="KW-1185">Reference proteome</keyword>
<gene>
    <name evidence="1" type="ORF">EV182_002125</name>
</gene>
<protein>
    <submittedName>
        <fullName evidence="1">Uncharacterized protein</fullName>
    </submittedName>
</protein>
<sequence>MPPVRNGKHPQTMRPANSAQAPAAVGSKGKSLPNNPPPRPAIPGTKATAAAASPRPVSVQGSGGMRSPAVQLPSQPPTASPRPQISTMRVGTVEIEVVRTPSQVIYRLPKDRTVNSLTPEEHKYVMEAINKLHGQQRVRPQRPTPQSPPQLLPSQTNRASLARPQPAATKTYPISTMTATPTGMRPVRPRPPSDAPTQQPRPLLPIQARTASLSRPLATSAVSREASRPTNITNVRGAAATPKSYTGAEPQQKTLSAVDTQALIQKLRNLQNSQSLAGSLAAKLTPEQLLKFLSTSLPMLASTTEPSSPQVLTAAPSMPESGVQTPASPNRPFTMPATPTRGSDGQSLGTGVEKRRQSKAGGQPPKRQCMYSHGNGDSSSYRLSSPSAVPSCPLDSPMVAATLTDSAAPTGGQEEAQSLSSIAKRTSSPSLASASMLASTITRDPSLLEEPFASIGGPRILPCPSNAAAVTTTTHIPTVSKFASDAGAAADGSVTSTQAPASPCKQQKTSPPRAMPAIPRASPEAVLKALRPAFISRPPRELLEAHIATVKSRFRAALNADYEA</sequence>
<dbReference type="EMBL" id="JAMZIH010000404">
    <property type="protein sequence ID" value="KAJ1679402.1"/>
    <property type="molecule type" value="Genomic_DNA"/>
</dbReference>